<organism evidence="3 4">
    <name type="scientific">Novymonas esmeraldas</name>
    <dbReference type="NCBI Taxonomy" id="1808958"/>
    <lineage>
        <taxon>Eukaryota</taxon>
        <taxon>Discoba</taxon>
        <taxon>Euglenozoa</taxon>
        <taxon>Kinetoplastea</taxon>
        <taxon>Metakinetoplastina</taxon>
        <taxon>Trypanosomatida</taxon>
        <taxon>Trypanosomatidae</taxon>
        <taxon>Novymonas</taxon>
    </lineage>
</organism>
<feature type="region of interest" description="Disordered" evidence="2">
    <location>
        <begin position="1"/>
        <end position="86"/>
    </location>
</feature>
<dbReference type="Proteomes" id="UP001430356">
    <property type="component" value="Unassembled WGS sequence"/>
</dbReference>
<sequence>MKSEGVESGDSSSTSRTPPPIVRRDRQPSTTGGGGSGQTAAVPQEEPSPATSPVSTPQPPSGKTGSPAAAVVSPTDTTPTPAAGDALASESKEFLIRRVQALERQLTIRNNDCARLLEERSQLLPLREKCESQREMILALRSQLDLAQAQRESANDAMEAMKRQQRDTEHRERIERAERAMYGAAGGPKTNAAGLRKPDITTPSPSGAPPAPSPPSSHMHPARRAPGGTVVNTASGPQILYNSSDISSVGFATNARLPYDFLGGPGAQVQYLTRHRNNAGRDAAEEPEGGVDASDDAQVRRTMAAAAEAVQMDTKYAEMEDKEHEALLARLKALRNGPR</sequence>
<feature type="region of interest" description="Disordered" evidence="2">
    <location>
        <begin position="179"/>
        <end position="233"/>
    </location>
</feature>
<feature type="compositionally biased region" description="Low complexity" evidence="2">
    <location>
        <begin position="67"/>
        <end position="86"/>
    </location>
</feature>
<protein>
    <submittedName>
        <fullName evidence="3">Uncharacterized protein</fullName>
    </submittedName>
</protein>
<feature type="coiled-coil region" evidence="1">
    <location>
        <begin position="99"/>
        <end position="171"/>
    </location>
</feature>
<evidence type="ECO:0000256" key="1">
    <source>
        <dbReference type="SAM" id="Coils"/>
    </source>
</evidence>
<dbReference type="AlphaFoldDB" id="A0AAW0EN38"/>
<reference evidence="3 4" key="1">
    <citation type="journal article" date="2021" name="MBio">
        <title>A New Model Trypanosomatid, Novymonas esmeraldas: Genomic Perception of Its 'Candidatus Pandoraea novymonadis' Endosymbiont.</title>
        <authorList>
            <person name="Zakharova A."/>
            <person name="Saura A."/>
            <person name="Butenko A."/>
            <person name="Podesvova L."/>
            <person name="Warmusova S."/>
            <person name="Kostygov A.Y."/>
            <person name="Nenarokova A."/>
            <person name="Lukes J."/>
            <person name="Opperdoes F.R."/>
            <person name="Yurchenko V."/>
        </authorList>
    </citation>
    <scope>NUCLEOTIDE SEQUENCE [LARGE SCALE GENOMIC DNA]</scope>
    <source>
        <strain evidence="3 4">E262AT.01</strain>
    </source>
</reference>
<accession>A0AAW0EN38</accession>
<comment type="caution">
    <text evidence="3">The sequence shown here is derived from an EMBL/GenBank/DDBJ whole genome shotgun (WGS) entry which is preliminary data.</text>
</comment>
<feature type="compositionally biased region" description="Pro residues" evidence="2">
    <location>
        <begin position="206"/>
        <end position="215"/>
    </location>
</feature>
<evidence type="ECO:0000313" key="3">
    <source>
        <dbReference type="EMBL" id="KAK7194697.1"/>
    </source>
</evidence>
<name>A0AAW0EN38_9TRYP</name>
<keyword evidence="1" id="KW-0175">Coiled coil</keyword>
<proteinExistence type="predicted"/>
<gene>
    <name evidence="3" type="ORF">NESM_000389000</name>
</gene>
<keyword evidence="4" id="KW-1185">Reference proteome</keyword>
<dbReference type="EMBL" id="JAECZO010000041">
    <property type="protein sequence ID" value="KAK7194697.1"/>
    <property type="molecule type" value="Genomic_DNA"/>
</dbReference>
<evidence type="ECO:0000256" key="2">
    <source>
        <dbReference type="SAM" id="MobiDB-lite"/>
    </source>
</evidence>
<evidence type="ECO:0000313" key="4">
    <source>
        <dbReference type="Proteomes" id="UP001430356"/>
    </source>
</evidence>